<dbReference type="GO" id="GO:0047617">
    <property type="term" value="F:fatty acyl-CoA hydrolase activity"/>
    <property type="evidence" value="ECO:0007669"/>
    <property type="project" value="TreeGrafter"/>
</dbReference>
<evidence type="ECO:0000256" key="2">
    <source>
        <dbReference type="ARBA" id="ARBA00022801"/>
    </source>
</evidence>
<dbReference type="Pfam" id="PF13279">
    <property type="entry name" value="4HBT_2"/>
    <property type="match status" value="1"/>
</dbReference>
<dbReference type="Gene3D" id="3.10.129.10">
    <property type="entry name" value="Hotdog Thioesterase"/>
    <property type="match status" value="1"/>
</dbReference>
<proteinExistence type="inferred from homology"/>
<dbReference type="InterPro" id="IPR029069">
    <property type="entry name" value="HotDog_dom_sf"/>
</dbReference>
<organism evidence="3 4">
    <name type="scientific">Solirubrobacter ginsenosidimutans</name>
    <dbReference type="NCBI Taxonomy" id="490573"/>
    <lineage>
        <taxon>Bacteria</taxon>
        <taxon>Bacillati</taxon>
        <taxon>Actinomycetota</taxon>
        <taxon>Thermoleophilia</taxon>
        <taxon>Solirubrobacterales</taxon>
        <taxon>Solirubrobacteraceae</taxon>
        <taxon>Solirubrobacter</taxon>
    </lineage>
</organism>
<dbReference type="Proteomes" id="UP001149140">
    <property type="component" value="Unassembled WGS sequence"/>
</dbReference>
<name>A0A9X3MZ82_9ACTN</name>
<sequence length="138" mass="15036">MSALDAYPHRRVLGTRWADNDIYGHVNNVEYYALFDTLINAYLIKEGGLDIHAGDVIGVCAASQCDYHAAIAFPEDVTGGLRVAKLGRSSVTYEIGLATDSGLAATGSFTHVFVDRATRRPAPIEGRLRDALQRLVRD</sequence>
<reference evidence="3" key="1">
    <citation type="submission" date="2022-10" db="EMBL/GenBank/DDBJ databases">
        <title>The WGS of Solirubrobacter ginsenosidimutans DSM 21036.</title>
        <authorList>
            <person name="Jiang Z."/>
        </authorList>
    </citation>
    <scope>NUCLEOTIDE SEQUENCE</scope>
    <source>
        <strain evidence="3">DSM 21036</strain>
    </source>
</reference>
<comment type="caution">
    <text evidence="3">The sequence shown here is derived from an EMBL/GenBank/DDBJ whole genome shotgun (WGS) entry which is preliminary data.</text>
</comment>
<accession>A0A9X3MZ82</accession>
<keyword evidence="2" id="KW-0378">Hydrolase</keyword>
<gene>
    <name evidence="3" type="ORF">OM076_27620</name>
</gene>
<dbReference type="InterPro" id="IPR050563">
    <property type="entry name" value="4-hydroxybenzoyl-CoA_TE"/>
</dbReference>
<dbReference type="EMBL" id="JAPDOD010000030">
    <property type="protein sequence ID" value="MDA0164073.1"/>
    <property type="molecule type" value="Genomic_DNA"/>
</dbReference>
<comment type="similarity">
    <text evidence="1">Belongs to the 4-hydroxybenzoyl-CoA thioesterase family.</text>
</comment>
<protein>
    <submittedName>
        <fullName evidence="3">Acyl-CoA thioesterase</fullName>
    </submittedName>
</protein>
<keyword evidence="4" id="KW-1185">Reference proteome</keyword>
<evidence type="ECO:0000256" key="1">
    <source>
        <dbReference type="ARBA" id="ARBA00005953"/>
    </source>
</evidence>
<dbReference type="SUPFAM" id="SSF54637">
    <property type="entry name" value="Thioesterase/thiol ester dehydrase-isomerase"/>
    <property type="match status" value="1"/>
</dbReference>
<dbReference type="PANTHER" id="PTHR31793">
    <property type="entry name" value="4-HYDROXYBENZOYL-COA THIOESTERASE FAMILY MEMBER"/>
    <property type="match status" value="1"/>
</dbReference>
<evidence type="ECO:0000313" key="3">
    <source>
        <dbReference type="EMBL" id="MDA0164073.1"/>
    </source>
</evidence>
<dbReference type="PANTHER" id="PTHR31793:SF27">
    <property type="entry name" value="NOVEL THIOESTERASE SUPERFAMILY DOMAIN AND SAPOSIN A-TYPE DOMAIN CONTAINING PROTEIN (0610012H03RIK)"/>
    <property type="match status" value="1"/>
</dbReference>
<dbReference type="RefSeq" id="WP_270043323.1">
    <property type="nucleotide sequence ID" value="NZ_JAPDOD010000030.1"/>
</dbReference>
<evidence type="ECO:0000313" key="4">
    <source>
        <dbReference type="Proteomes" id="UP001149140"/>
    </source>
</evidence>
<dbReference type="AlphaFoldDB" id="A0A9X3MZ82"/>
<dbReference type="CDD" id="cd00586">
    <property type="entry name" value="4HBT"/>
    <property type="match status" value="1"/>
</dbReference>